<dbReference type="STRING" id="105785.A0A2J7PEE1"/>
<dbReference type="PROSITE" id="PS50039">
    <property type="entry name" value="FORK_HEAD_3"/>
    <property type="match status" value="1"/>
</dbReference>
<feature type="region of interest" description="Disordered" evidence="9">
    <location>
        <begin position="88"/>
        <end position="135"/>
    </location>
</feature>
<keyword evidence="4" id="KW-0804">Transcription</keyword>
<dbReference type="AlphaFoldDB" id="A0A2J7PEE1"/>
<gene>
    <name evidence="11" type="ORF">B7P43_G10251</name>
</gene>
<name>A0A2J7PEE1_9NEOP</name>
<dbReference type="GO" id="GO:0005634">
    <property type="term" value="C:nucleus"/>
    <property type="evidence" value="ECO:0007669"/>
    <property type="project" value="UniProtKB-SubCell"/>
</dbReference>
<organism evidence="11 12">
    <name type="scientific">Cryptotermes secundus</name>
    <dbReference type="NCBI Taxonomy" id="105785"/>
    <lineage>
        <taxon>Eukaryota</taxon>
        <taxon>Metazoa</taxon>
        <taxon>Ecdysozoa</taxon>
        <taxon>Arthropoda</taxon>
        <taxon>Hexapoda</taxon>
        <taxon>Insecta</taxon>
        <taxon>Pterygota</taxon>
        <taxon>Neoptera</taxon>
        <taxon>Polyneoptera</taxon>
        <taxon>Dictyoptera</taxon>
        <taxon>Blattodea</taxon>
        <taxon>Blattoidea</taxon>
        <taxon>Termitoidae</taxon>
        <taxon>Kalotermitidae</taxon>
        <taxon>Cryptotermitinae</taxon>
        <taxon>Cryptotermes</taxon>
    </lineage>
</organism>
<dbReference type="InterPro" id="IPR047404">
    <property type="entry name" value="FH_FOXN3"/>
</dbReference>
<dbReference type="EMBL" id="NEVH01026101">
    <property type="protein sequence ID" value="PNF14703.1"/>
    <property type="molecule type" value="Genomic_DNA"/>
</dbReference>
<dbReference type="GO" id="GO:0000987">
    <property type="term" value="F:cis-regulatory region sequence-specific DNA binding"/>
    <property type="evidence" value="ECO:0007669"/>
    <property type="project" value="TreeGrafter"/>
</dbReference>
<evidence type="ECO:0000256" key="6">
    <source>
        <dbReference type="ARBA" id="ARBA00034657"/>
    </source>
</evidence>
<feature type="compositionally biased region" description="Basic and acidic residues" evidence="9">
    <location>
        <begin position="584"/>
        <end position="596"/>
    </location>
</feature>
<dbReference type="SUPFAM" id="SSF46785">
    <property type="entry name" value="Winged helix' DNA-binding domain"/>
    <property type="match status" value="1"/>
</dbReference>
<dbReference type="InterPro" id="IPR018122">
    <property type="entry name" value="TF_fork_head_CS_1"/>
</dbReference>
<keyword evidence="5 8" id="KW-0539">Nucleus</keyword>
<evidence type="ECO:0000256" key="8">
    <source>
        <dbReference type="PROSITE-ProRule" id="PRU00089"/>
    </source>
</evidence>
<dbReference type="SMART" id="SM00339">
    <property type="entry name" value="FH"/>
    <property type="match status" value="1"/>
</dbReference>
<comment type="caution">
    <text evidence="11">The sequence shown here is derived from an EMBL/GenBank/DDBJ whole genome shotgun (WGS) entry which is preliminary data.</text>
</comment>
<dbReference type="InterPro" id="IPR001766">
    <property type="entry name" value="Fork_head_dom"/>
</dbReference>
<evidence type="ECO:0000256" key="7">
    <source>
        <dbReference type="ARBA" id="ARBA00034870"/>
    </source>
</evidence>
<keyword evidence="2" id="KW-0805">Transcription regulation</keyword>
<dbReference type="GO" id="GO:0003700">
    <property type="term" value="F:DNA-binding transcription factor activity"/>
    <property type="evidence" value="ECO:0007669"/>
    <property type="project" value="InterPro"/>
</dbReference>
<feature type="region of interest" description="Disordered" evidence="9">
    <location>
        <begin position="576"/>
        <end position="596"/>
    </location>
</feature>
<evidence type="ECO:0000256" key="9">
    <source>
        <dbReference type="SAM" id="MobiDB-lite"/>
    </source>
</evidence>
<dbReference type="InterPro" id="IPR036390">
    <property type="entry name" value="WH_DNA-bd_sf"/>
</dbReference>
<comment type="function">
    <text evidence="6">Acts as a transcriptional repressor. May be involved in DNA damage-inducible cell cycle arrests (checkpoints).</text>
</comment>
<dbReference type="Pfam" id="PF00250">
    <property type="entry name" value="Forkhead"/>
    <property type="match status" value="1"/>
</dbReference>
<protein>
    <recommendedName>
        <fullName evidence="7">Forkhead box protein N3</fullName>
    </recommendedName>
</protein>
<accession>A0A2J7PEE1</accession>
<dbReference type="PROSITE" id="PS00658">
    <property type="entry name" value="FORK_HEAD_2"/>
    <property type="match status" value="1"/>
</dbReference>
<evidence type="ECO:0000256" key="5">
    <source>
        <dbReference type="ARBA" id="ARBA00023242"/>
    </source>
</evidence>
<dbReference type="InterPro" id="IPR047119">
    <property type="entry name" value="FOXN2/3-like"/>
</dbReference>
<dbReference type="OrthoDB" id="5954824at2759"/>
<dbReference type="InterPro" id="IPR030456">
    <property type="entry name" value="TF_fork_head_CS_2"/>
</dbReference>
<evidence type="ECO:0000256" key="4">
    <source>
        <dbReference type="ARBA" id="ARBA00023163"/>
    </source>
</evidence>
<dbReference type="InterPro" id="IPR036388">
    <property type="entry name" value="WH-like_DNA-bd_sf"/>
</dbReference>
<dbReference type="PRINTS" id="PR00053">
    <property type="entry name" value="FORKHEAD"/>
</dbReference>
<comment type="subcellular location">
    <subcellularLocation>
        <location evidence="1 8">Nucleus</location>
    </subcellularLocation>
</comment>
<evidence type="ECO:0000259" key="10">
    <source>
        <dbReference type="PROSITE" id="PS50039"/>
    </source>
</evidence>
<evidence type="ECO:0000256" key="3">
    <source>
        <dbReference type="ARBA" id="ARBA00023125"/>
    </source>
</evidence>
<evidence type="ECO:0000313" key="11">
    <source>
        <dbReference type="EMBL" id="PNF14703.1"/>
    </source>
</evidence>
<evidence type="ECO:0000313" key="12">
    <source>
        <dbReference type="Proteomes" id="UP000235965"/>
    </source>
</evidence>
<evidence type="ECO:0000256" key="2">
    <source>
        <dbReference type="ARBA" id="ARBA00023015"/>
    </source>
</evidence>
<dbReference type="PROSITE" id="PS00657">
    <property type="entry name" value="FORK_HEAD_1"/>
    <property type="match status" value="1"/>
</dbReference>
<keyword evidence="12" id="KW-1185">Reference proteome</keyword>
<feature type="DNA-binding region" description="Fork-head" evidence="8">
    <location>
        <begin position="152"/>
        <end position="229"/>
    </location>
</feature>
<keyword evidence="3 8" id="KW-0238">DNA-binding</keyword>
<proteinExistence type="predicted"/>
<dbReference type="PANTHER" id="PTHR13962:SF22">
    <property type="entry name" value="FORKHEAD BOX PROTEIN N3-LIKE PROTEIN"/>
    <property type="match status" value="1"/>
</dbReference>
<dbReference type="PANTHER" id="PTHR13962">
    <property type="entry name" value="FORKHEAD BOX PROTEIN N3-LIKE PROTEIN-RELATED"/>
    <property type="match status" value="1"/>
</dbReference>
<dbReference type="CDD" id="cd20059">
    <property type="entry name" value="FH_FOXN3"/>
    <property type="match status" value="1"/>
</dbReference>
<feature type="region of interest" description="Disordered" evidence="9">
    <location>
        <begin position="420"/>
        <end position="440"/>
    </location>
</feature>
<feature type="compositionally biased region" description="Acidic residues" evidence="9">
    <location>
        <begin position="428"/>
        <end position="438"/>
    </location>
</feature>
<sequence>MMAPERPGPEDKPGVALVQRSGAVTIPVIPVFSLPNALVHLKEEDGASSVLTAVQGEKPEKLRGEDDDLTSLTWLQDKNLLKGMNLRATVGEPQESPTSDYVDDSASELADSTCSSGHSPSPAPPTVATTAPSKQKHPYHLPYDPLVHVTSKPPYSFSCLIFMAIEDSPQRALPVKEIYAWILEHFPYFKNAPTGWKNSVRHNLSLNKCFRKVEKAPNLGKGSLWMVDPVFRPNLMQALQKAPFHPYTTLDRVSMVTNRVQVNSTTEPIGRNEFMVIKSSSRLPNPELFPYLSRRLAASGVEGLRNRDVAADSDTTTTDDADSLDDVDAAAAMLALKHGPRVLTPKKADCYKRSQMNDGVGQTCLLDVRNARKKTRASKNTQDTGRKEQMIPVITTSPSEDHTYSAGPTVAATQGIVLPALSSPSPDEAFEEGSESDDSSQVVYRYKNTLMEDTQIEQASFPLSDSEEQRKIAEGADALLNLAGISTRKRAQSAVLYPPAPVKRMTTRGRRKTPYRPRLLRSVRPNIRKKPEEGIHQHRQKSQALINNNSSSNNNNIAMIPGNNVKVLRTSLRSSFHGNTNENEYSHEACAEKSKR</sequence>
<dbReference type="InParanoid" id="A0A2J7PEE1"/>
<reference evidence="11 12" key="1">
    <citation type="submission" date="2017-12" db="EMBL/GenBank/DDBJ databases">
        <title>Hemimetabolous genomes reveal molecular basis of termite eusociality.</title>
        <authorList>
            <person name="Harrison M.C."/>
            <person name="Jongepier E."/>
            <person name="Robertson H.M."/>
            <person name="Arning N."/>
            <person name="Bitard-Feildel T."/>
            <person name="Chao H."/>
            <person name="Childers C.P."/>
            <person name="Dinh H."/>
            <person name="Doddapaneni H."/>
            <person name="Dugan S."/>
            <person name="Gowin J."/>
            <person name="Greiner C."/>
            <person name="Han Y."/>
            <person name="Hu H."/>
            <person name="Hughes D.S.T."/>
            <person name="Huylmans A.-K."/>
            <person name="Kemena C."/>
            <person name="Kremer L.P.M."/>
            <person name="Lee S.L."/>
            <person name="Lopez-Ezquerra A."/>
            <person name="Mallet L."/>
            <person name="Monroy-Kuhn J.M."/>
            <person name="Moser A."/>
            <person name="Murali S.C."/>
            <person name="Muzny D.M."/>
            <person name="Otani S."/>
            <person name="Piulachs M.-D."/>
            <person name="Poelchau M."/>
            <person name="Qu J."/>
            <person name="Schaub F."/>
            <person name="Wada-Katsumata A."/>
            <person name="Worley K.C."/>
            <person name="Xie Q."/>
            <person name="Ylla G."/>
            <person name="Poulsen M."/>
            <person name="Gibbs R.A."/>
            <person name="Schal C."/>
            <person name="Richards S."/>
            <person name="Belles X."/>
            <person name="Korb J."/>
            <person name="Bornberg-Bauer E."/>
        </authorList>
    </citation>
    <scope>NUCLEOTIDE SEQUENCE [LARGE SCALE GENOMIC DNA]</scope>
    <source>
        <tissue evidence="11">Whole body</tissue>
    </source>
</reference>
<evidence type="ECO:0000256" key="1">
    <source>
        <dbReference type="ARBA" id="ARBA00004123"/>
    </source>
</evidence>
<dbReference type="Proteomes" id="UP000235965">
    <property type="component" value="Unassembled WGS sequence"/>
</dbReference>
<feature type="domain" description="Fork-head" evidence="10">
    <location>
        <begin position="152"/>
        <end position="229"/>
    </location>
</feature>
<dbReference type="Gene3D" id="1.10.10.10">
    <property type="entry name" value="Winged helix-like DNA-binding domain superfamily/Winged helix DNA-binding domain"/>
    <property type="match status" value="1"/>
</dbReference>